<dbReference type="EMBL" id="OZ035827">
    <property type="protein sequence ID" value="CAL1606462.1"/>
    <property type="molecule type" value="Genomic_DNA"/>
</dbReference>
<feature type="chain" id="PRO_5043819502" description="Peptidoglycan binding-like domain-containing protein" evidence="2">
    <location>
        <begin position="21"/>
        <end position="129"/>
    </location>
</feature>
<keyword evidence="1" id="KW-0378">Hydrolase</keyword>
<name>A0AAV2LZE5_KNICA</name>
<dbReference type="InterPro" id="IPR002477">
    <property type="entry name" value="Peptidoglycan-bd-like"/>
</dbReference>
<evidence type="ECO:0000259" key="3">
    <source>
        <dbReference type="Pfam" id="PF01471"/>
    </source>
</evidence>
<proteinExistence type="predicted"/>
<dbReference type="GO" id="GO:0030198">
    <property type="term" value="P:extracellular matrix organization"/>
    <property type="evidence" value="ECO:0007669"/>
    <property type="project" value="TreeGrafter"/>
</dbReference>
<dbReference type="GO" id="GO:0005615">
    <property type="term" value="C:extracellular space"/>
    <property type="evidence" value="ECO:0007669"/>
    <property type="project" value="TreeGrafter"/>
</dbReference>
<dbReference type="SUPFAM" id="SSF47090">
    <property type="entry name" value="PGBD-like"/>
    <property type="match status" value="1"/>
</dbReference>
<feature type="domain" description="Peptidoglycan binding-like" evidence="3">
    <location>
        <begin position="30"/>
        <end position="81"/>
    </location>
</feature>
<keyword evidence="2" id="KW-0732">Signal</keyword>
<dbReference type="Gene3D" id="1.10.101.10">
    <property type="entry name" value="PGBD-like superfamily/PGBD"/>
    <property type="match status" value="1"/>
</dbReference>
<keyword evidence="1" id="KW-0482">Metalloprotease</keyword>
<reference evidence="4 5" key="1">
    <citation type="submission" date="2024-04" db="EMBL/GenBank/DDBJ databases">
        <authorList>
            <person name="Waldvogel A.-M."/>
            <person name="Schoenle A."/>
        </authorList>
    </citation>
    <scope>NUCLEOTIDE SEQUENCE [LARGE SCALE GENOMIC DNA]</scope>
</reference>
<evidence type="ECO:0000313" key="5">
    <source>
        <dbReference type="Proteomes" id="UP001497482"/>
    </source>
</evidence>
<evidence type="ECO:0000313" key="4">
    <source>
        <dbReference type="EMBL" id="CAL1606462.1"/>
    </source>
</evidence>
<feature type="signal peptide" evidence="2">
    <location>
        <begin position="1"/>
        <end position="20"/>
    </location>
</feature>
<accession>A0AAV2LZE5</accession>
<protein>
    <recommendedName>
        <fullName evidence="3">Peptidoglycan binding-like domain-containing protein</fullName>
    </recommendedName>
</protein>
<dbReference type="PANTHER" id="PTHR10201">
    <property type="entry name" value="MATRIX METALLOPROTEINASE"/>
    <property type="match status" value="1"/>
</dbReference>
<sequence length="129" mass="14231">MGYARLELLGLVILLQLVLSFALRREEAIAYLQKYGYLHIPLSAKPPDYRLEELSGAIRTFQKATNLPSSGRLDKATVRMMDRPRCGLEDSSGGGLTYRVLGEAAPVLLLPIITAELRLNLCNGFVEAP</sequence>
<dbReference type="GO" id="GO:0030574">
    <property type="term" value="P:collagen catabolic process"/>
    <property type="evidence" value="ECO:0007669"/>
    <property type="project" value="TreeGrafter"/>
</dbReference>
<dbReference type="Pfam" id="PF01471">
    <property type="entry name" value="PG_binding_1"/>
    <property type="match status" value="1"/>
</dbReference>
<dbReference type="AlphaFoldDB" id="A0AAV2LZE5"/>
<dbReference type="PANTHER" id="PTHR10201:SF166">
    <property type="entry name" value="MATRIX METALLOPROTEINASE-19"/>
    <property type="match status" value="1"/>
</dbReference>
<gene>
    <name evidence="4" type="ORF">KC01_LOCUS33639</name>
</gene>
<dbReference type="InterPro" id="IPR036366">
    <property type="entry name" value="PGBDSf"/>
</dbReference>
<keyword evidence="5" id="KW-1185">Reference proteome</keyword>
<dbReference type="InterPro" id="IPR036365">
    <property type="entry name" value="PGBD-like_sf"/>
</dbReference>
<keyword evidence="1" id="KW-0645">Protease</keyword>
<evidence type="ECO:0000256" key="1">
    <source>
        <dbReference type="ARBA" id="ARBA00023049"/>
    </source>
</evidence>
<dbReference type="Proteomes" id="UP001497482">
    <property type="component" value="Chromosome 5"/>
</dbReference>
<evidence type="ECO:0000256" key="2">
    <source>
        <dbReference type="SAM" id="SignalP"/>
    </source>
</evidence>
<organism evidence="4 5">
    <name type="scientific">Knipowitschia caucasica</name>
    <name type="common">Caucasian dwarf goby</name>
    <name type="synonym">Pomatoschistus caucasicus</name>
    <dbReference type="NCBI Taxonomy" id="637954"/>
    <lineage>
        <taxon>Eukaryota</taxon>
        <taxon>Metazoa</taxon>
        <taxon>Chordata</taxon>
        <taxon>Craniata</taxon>
        <taxon>Vertebrata</taxon>
        <taxon>Euteleostomi</taxon>
        <taxon>Actinopterygii</taxon>
        <taxon>Neopterygii</taxon>
        <taxon>Teleostei</taxon>
        <taxon>Neoteleostei</taxon>
        <taxon>Acanthomorphata</taxon>
        <taxon>Gobiaria</taxon>
        <taxon>Gobiiformes</taxon>
        <taxon>Gobioidei</taxon>
        <taxon>Gobiidae</taxon>
        <taxon>Gobiinae</taxon>
        <taxon>Knipowitschia</taxon>
    </lineage>
</organism>
<dbReference type="GO" id="GO:0004222">
    <property type="term" value="F:metalloendopeptidase activity"/>
    <property type="evidence" value="ECO:0007669"/>
    <property type="project" value="TreeGrafter"/>
</dbReference>